<organism evidence="1">
    <name type="scientific">viral metagenome</name>
    <dbReference type="NCBI Taxonomy" id="1070528"/>
    <lineage>
        <taxon>unclassified sequences</taxon>
        <taxon>metagenomes</taxon>
        <taxon>organismal metagenomes</taxon>
    </lineage>
</organism>
<proteinExistence type="predicted"/>
<name>A0A6C0CAH9_9ZZZZ</name>
<dbReference type="EMBL" id="MN739370">
    <property type="protein sequence ID" value="QHT01357.1"/>
    <property type="molecule type" value="Genomic_DNA"/>
</dbReference>
<reference evidence="1" key="1">
    <citation type="journal article" date="2020" name="Nature">
        <title>Giant virus diversity and host interactions through global metagenomics.</title>
        <authorList>
            <person name="Schulz F."/>
            <person name="Roux S."/>
            <person name="Paez-Espino D."/>
            <person name="Jungbluth S."/>
            <person name="Walsh D.A."/>
            <person name="Denef V.J."/>
            <person name="McMahon K.D."/>
            <person name="Konstantinidis K.T."/>
            <person name="Eloe-Fadrosh E.A."/>
            <person name="Kyrpides N.C."/>
            <person name="Woyke T."/>
        </authorList>
    </citation>
    <scope>NUCLEOTIDE SEQUENCE</scope>
    <source>
        <strain evidence="1">GVMAG-M-3300020192-26</strain>
    </source>
</reference>
<protein>
    <submittedName>
        <fullName evidence="1">Uncharacterized protein</fullName>
    </submittedName>
</protein>
<sequence>MIHLYHPRIVDDDEHAYNKMEVVKFFEKAFGNYSCDWMF</sequence>
<evidence type="ECO:0000313" key="1">
    <source>
        <dbReference type="EMBL" id="QHT01357.1"/>
    </source>
</evidence>
<accession>A0A6C0CAH9</accession>
<dbReference type="AlphaFoldDB" id="A0A6C0CAH9"/>